<dbReference type="Pfam" id="PF00415">
    <property type="entry name" value="RCC1"/>
    <property type="match status" value="5"/>
</dbReference>
<feature type="repeat" description="RCC1" evidence="2">
    <location>
        <begin position="512"/>
        <end position="547"/>
    </location>
</feature>
<feature type="repeat" description="RCC1" evidence="2">
    <location>
        <begin position="336"/>
        <end position="389"/>
    </location>
</feature>
<evidence type="ECO:0000313" key="3">
    <source>
        <dbReference type="EMBL" id="CAL5031379.1"/>
    </source>
</evidence>
<keyword evidence="4" id="KW-1185">Reference proteome</keyword>
<reference evidence="3" key="1">
    <citation type="submission" date="2024-10" db="EMBL/GenBank/DDBJ databases">
        <authorList>
            <person name="Ryan C."/>
        </authorList>
    </citation>
    <scope>NUCLEOTIDE SEQUENCE [LARGE SCALE GENOMIC DNA]</scope>
</reference>
<dbReference type="PRINTS" id="PR00633">
    <property type="entry name" value="RCCNDNSATION"/>
</dbReference>
<evidence type="ECO:0000256" key="1">
    <source>
        <dbReference type="ARBA" id="ARBA00022737"/>
    </source>
</evidence>
<dbReference type="Gene3D" id="2.130.10.30">
    <property type="entry name" value="Regulator of chromosome condensation 1/beta-lactamase-inhibitor protein II"/>
    <property type="match status" value="2"/>
</dbReference>
<accession>A0ABC9D4Z2</accession>
<dbReference type="EMBL" id="OZ075141">
    <property type="protein sequence ID" value="CAL5031379.1"/>
    <property type="molecule type" value="Genomic_DNA"/>
</dbReference>
<protein>
    <submittedName>
        <fullName evidence="3">Uncharacterized protein</fullName>
    </submittedName>
</protein>
<dbReference type="PROSITE" id="PS50012">
    <property type="entry name" value="RCC1_3"/>
    <property type="match status" value="6"/>
</dbReference>
<proteinExistence type="predicted"/>
<feature type="repeat" description="RCC1" evidence="2">
    <location>
        <begin position="227"/>
        <end position="277"/>
    </location>
</feature>
<feature type="repeat" description="RCC1" evidence="2">
    <location>
        <begin position="175"/>
        <end position="226"/>
    </location>
</feature>
<dbReference type="PANTHER" id="PTHR22870">
    <property type="entry name" value="REGULATOR OF CHROMOSOME CONDENSATION"/>
    <property type="match status" value="1"/>
</dbReference>
<dbReference type="PANTHER" id="PTHR22870:SF198">
    <property type="entry name" value="F-BOX DOMAIN-CONTAINING PROTEIN"/>
    <property type="match status" value="1"/>
</dbReference>
<evidence type="ECO:0000313" key="4">
    <source>
        <dbReference type="Proteomes" id="UP001497457"/>
    </source>
</evidence>
<name>A0ABC9D4Z2_9POAL</name>
<sequence>MQHPMDAVDSEASMAIKLHQLVIETSSNSSPSNPATDHSQHKCNANEITEQIPLAANPSILLHVLSSYELEPNDLAALEANTILFQGTCKFFRSPANFEPDAALSLPELAALDTCCQKAMFKSMKNEEKEKLKQRCGGSWKLVLGYLLVGEKNYRREKSQVIAGPRHSIVVTTKGDVYSFGANSSGQLGLGNTEDQFKPCLIRSMQGIRITQAAVGSMRTMLVSDTGSVYKFGQDGFGVLESIGTYTSSPKLLESLEGIFVVQASIGGYFTAVLSREGRVYTFSWGCDETERLGHRSDLTDVKPRLLSGPHENAPVVQTAAGNCYLLMLVYQPTGMSVYSLGCGQGGKLGNGSTRSLGTPILVEYFQTLNVKPLSILAGAFHCAVLALDGRVFTWGWGGWGCLGHHVEYESLPREVLGLKDVKARHLSAGLYTTFVIADNGDVYSFGHGQSLNLGVQQADDDDAGQAHVRSPKLATWIAALNEQVVQISATNAYDWINEAFRCHTLALAESGRLYSFGEGTEGQLGVKLAGGEERRSAPDRVNIDLA</sequence>
<dbReference type="InterPro" id="IPR009091">
    <property type="entry name" value="RCC1/BLIP-II"/>
</dbReference>
<feature type="repeat" description="RCC1" evidence="2">
    <location>
        <begin position="390"/>
        <end position="440"/>
    </location>
</feature>
<dbReference type="Proteomes" id="UP001497457">
    <property type="component" value="Chromosome 31b"/>
</dbReference>
<dbReference type="InterPro" id="IPR000408">
    <property type="entry name" value="Reg_chr_condens"/>
</dbReference>
<keyword evidence="1" id="KW-0677">Repeat</keyword>
<evidence type="ECO:0000256" key="2">
    <source>
        <dbReference type="PROSITE-ProRule" id="PRU00235"/>
    </source>
</evidence>
<dbReference type="InterPro" id="IPR051210">
    <property type="entry name" value="Ub_ligase/GEF_domain"/>
</dbReference>
<gene>
    <name evidence="3" type="ORF">URODEC1_LOCUS81631</name>
</gene>
<dbReference type="AlphaFoldDB" id="A0ABC9D4Z2"/>
<dbReference type="SUPFAM" id="SSF50985">
    <property type="entry name" value="RCC1/BLIP-II"/>
    <property type="match status" value="2"/>
</dbReference>
<organism evidence="3 4">
    <name type="scientific">Urochloa decumbens</name>
    <dbReference type="NCBI Taxonomy" id="240449"/>
    <lineage>
        <taxon>Eukaryota</taxon>
        <taxon>Viridiplantae</taxon>
        <taxon>Streptophyta</taxon>
        <taxon>Embryophyta</taxon>
        <taxon>Tracheophyta</taxon>
        <taxon>Spermatophyta</taxon>
        <taxon>Magnoliopsida</taxon>
        <taxon>Liliopsida</taxon>
        <taxon>Poales</taxon>
        <taxon>Poaceae</taxon>
        <taxon>PACMAD clade</taxon>
        <taxon>Panicoideae</taxon>
        <taxon>Panicodae</taxon>
        <taxon>Paniceae</taxon>
        <taxon>Melinidinae</taxon>
        <taxon>Urochloa</taxon>
    </lineage>
</organism>
<feature type="repeat" description="RCC1" evidence="2">
    <location>
        <begin position="280"/>
        <end position="332"/>
    </location>
</feature>